<dbReference type="Proteomes" id="UP001600888">
    <property type="component" value="Unassembled WGS sequence"/>
</dbReference>
<reference evidence="3 4" key="1">
    <citation type="submission" date="2024-03" db="EMBL/GenBank/DDBJ databases">
        <title>A high-quality draft genome sequence of Diaporthe vaccinii, a causative agent of upright dieback and viscid rot disease in cranberry plants.</title>
        <authorList>
            <person name="Sarrasin M."/>
            <person name="Lang B.F."/>
            <person name="Burger G."/>
        </authorList>
    </citation>
    <scope>NUCLEOTIDE SEQUENCE [LARGE SCALE GENOMIC DNA]</scope>
    <source>
        <strain evidence="3 4">IS7</strain>
    </source>
</reference>
<accession>A0ABR4F1B0</accession>
<dbReference type="EMBL" id="JBAWTH010000016">
    <property type="protein sequence ID" value="KAL2288482.1"/>
    <property type="molecule type" value="Genomic_DNA"/>
</dbReference>
<evidence type="ECO:0000313" key="3">
    <source>
        <dbReference type="EMBL" id="KAL2288482.1"/>
    </source>
</evidence>
<evidence type="ECO:0000313" key="4">
    <source>
        <dbReference type="Proteomes" id="UP001600888"/>
    </source>
</evidence>
<feature type="compositionally biased region" description="Low complexity" evidence="1">
    <location>
        <begin position="784"/>
        <end position="807"/>
    </location>
</feature>
<dbReference type="PANTHER" id="PTHR39463">
    <property type="entry name" value="MEDUSA"/>
    <property type="match status" value="1"/>
</dbReference>
<evidence type="ECO:0000256" key="1">
    <source>
        <dbReference type="SAM" id="MobiDB-lite"/>
    </source>
</evidence>
<feature type="region of interest" description="Disordered" evidence="1">
    <location>
        <begin position="736"/>
        <end position="807"/>
    </location>
</feature>
<evidence type="ECO:0000259" key="2">
    <source>
        <dbReference type="Pfam" id="PF23305"/>
    </source>
</evidence>
<name>A0ABR4F1B0_9PEZI</name>
<organism evidence="3 4">
    <name type="scientific">Diaporthe vaccinii</name>
    <dbReference type="NCBI Taxonomy" id="105482"/>
    <lineage>
        <taxon>Eukaryota</taxon>
        <taxon>Fungi</taxon>
        <taxon>Dikarya</taxon>
        <taxon>Ascomycota</taxon>
        <taxon>Pezizomycotina</taxon>
        <taxon>Sordariomycetes</taxon>
        <taxon>Sordariomycetidae</taxon>
        <taxon>Diaporthales</taxon>
        <taxon>Diaporthaceae</taxon>
        <taxon>Diaporthe</taxon>
        <taxon>Diaporthe eres species complex</taxon>
    </lineage>
</organism>
<sequence>MSALKLDQPLYKFFESGLHSQRPIIVDSDALESPDTVTLRYEEEAAVRANGGGGDLRGGSSPDLLPMAAYKPHPPQMHGFPESSYNQYSPQNLPQAHLHQQSENAAAQMNQMAYAANNAAVASNNRISYNFALAPSGFSAQGSQPDAGPGGTKIHLRISGQYDILSVTSTTPYVWVLFGNAAQKSPAQMMKESQDATGACTYSITVDAPPFVVTDWQASSTVPLTVVIESTDGHELARVGSAGSFTYTDAAGADLPQGAASPPDGSITRRSTTRSPLSHEHETSVLHVNSPPGLTVRTSATTSPTTEHLPGAHQLPQHDVADPCTNNYGYPSAAVASSQSQVQVPQAQPTTSFGATAYGQSNDTMLHAYRTSNYSHNQHHYQRSPTSLRSPHHGLGGWATYGGLDGRTSTYSSAHHTTITRPSLHPSLPMPSGGPPTLVRTTSIPQGTSSMGLGGSYSPFVSHHKAILHIQGNLESMTIGWTPEEWENRRRIVMFKKSQSGSRLTATFRAVPVNERPPNSICVSCIWWEERHECFVTSVDTIHLLEQLVVSPNRFTVEEKNRIRRNLEGFKPLTVSKAKADSEDFFKIIMGFGNPKPRNIEKDVKVFPWKVLAPALKKIIGKYSASPSSTVPHSSHSHHTLLTPVSVGSNNYGLPPTPTTATDPTGVSGYIGSAGLSSHSALTDSIPSPRSLTGGMPSSWASYNGSGRSYSPTGLLKTSSPVPSSNLRLNALPTAYDTRSPQTGLSHSNHYSLPSQGSHHGLSGTQTSQSGRWDYSVNSISDTSGYGSARGGYSDYSAYGDGASQRA</sequence>
<feature type="region of interest" description="Disordered" evidence="1">
    <location>
        <begin position="253"/>
        <end position="318"/>
    </location>
</feature>
<comment type="caution">
    <text evidence="3">The sequence shown here is derived from an EMBL/GenBank/DDBJ whole genome shotgun (WGS) entry which is preliminary data.</text>
</comment>
<gene>
    <name evidence="3" type="ORF">FJTKL_03859</name>
</gene>
<dbReference type="Pfam" id="PF23305">
    <property type="entry name" value="DUF7082"/>
    <property type="match status" value="1"/>
</dbReference>
<protein>
    <recommendedName>
        <fullName evidence="2">DUF7082 domain-containing protein</fullName>
    </recommendedName>
</protein>
<proteinExistence type="predicted"/>
<feature type="compositionally biased region" description="Low complexity" evidence="1">
    <location>
        <begin position="295"/>
        <end position="306"/>
    </location>
</feature>
<feature type="compositionally biased region" description="Polar residues" evidence="1">
    <location>
        <begin position="737"/>
        <end position="783"/>
    </location>
</feature>
<feature type="domain" description="DUF7082" evidence="2">
    <location>
        <begin position="465"/>
        <end position="620"/>
    </location>
</feature>
<dbReference type="PANTHER" id="PTHR39463:SF1">
    <property type="entry name" value="MEDUSA"/>
    <property type="match status" value="1"/>
</dbReference>
<dbReference type="InterPro" id="IPR055509">
    <property type="entry name" value="DUF7082"/>
</dbReference>
<keyword evidence="4" id="KW-1185">Reference proteome</keyword>